<organism evidence="1 2">
    <name type="scientific">Deinococcus oregonensis</name>
    <dbReference type="NCBI Taxonomy" id="1805970"/>
    <lineage>
        <taxon>Bacteria</taxon>
        <taxon>Thermotogati</taxon>
        <taxon>Deinococcota</taxon>
        <taxon>Deinococci</taxon>
        <taxon>Deinococcales</taxon>
        <taxon>Deinococcaceae</taxon>
        <taxon>Deinococcus</taxon>
    </lineage>
</organism>
<dbReference type="EMBL" id="JBHLYR010000060">
    <property type="protein sequence ID" value="MFB9994163.1"/>
    <property type="molecule type" value="Genomic_DNA"/>
</dbReference>
<dbReference type="Proteomes" id="UP001589733">
    <property type="component" value="Unassembled WGS sequence"/>
</dbReference>
<accession>A0ABV6B6Y8</accession>
<evidence type="ECO:0000313" key="1">
    <source>
        <dbReference type="EMBL" id="MFB9994163.1"/>
    </source>
</evidence>
<sequence>MSVFALTPSQIAILQELADGAVGYYRDDVCVLLYLRFAEQDIALSDVLALEVAGLLVGGSMFEISDAGRLALAEGKASRSPQST</sequence>
<comment type="caution">
    <text evidence="1">The sequence shown here is derived from an EMBL/GenBank/DDBJ whole genome shotgun (WGS) entry which is preliminary data.</text>
</comment>
<proteinExistence type="predicted"/>
<evidence type="ECO:0000313" key="2">
    <source>
        <dbReference type="Proteomes" id="UP001589733"/>
    </source>
</evidence>
<protein>
    <submittedName>
        <fullName evidence="1">Uncharacterized protein</fullName>
    </submittedName>
</protein>
<reference evidence="1 2" key="1">
    <citation type="submission" date="2024-09" db="EMBL/GenBank/DDBJ databases">
        <authorList>
            <person name="Sun Q."/>
            <person name="Mori K."/>
        </authorList>
    </citation>
    <scope>NUCLEOTIDE SEQUENCE [LARGE SCALE GENOMIC DNA]</scope>
    <source>
        <strain evidence="1 2">JCM 13503</strain>
    </source>
</reference>
<name>A0ABV6B6Y8_9DEIO</name>
<keyword evidence="2" id="KW-1185">Reference proteome</keyword>
<gene>
    <name evidence="1" type="ORF">ACFFLM_19590</name>
</gene>
<dbReference type="RefSeq" id="WP_380014421.1">
    <property type="nucleotide sequence ID" value="NZ_JBHLYR010000060.1"/>
</dbReference>